<evidence type="ECO:0000256" key="4">
    <source>
        <dbReference type="ARBA" id="ARBA00022833"/>
    </source>
</evidence>
<comment type="caution">
    <text evidence="7">The sequence shown here is derived from an EMBL/GenBank/DDBJ whole genome shotgun (WGS) entry which is preliminary data.</text>
</comment>
<evidence type="ECO:0000256" key="1">
    <source>
        <dbReference type="ARBA" id="ARBA00001947"/>
    </source>
</evidence>
<reference evidence="7 8" key="1">
    <citation type="submission" date="2018-06" db="EMBL/GenBank/DDBJ databases">
        <title>Genomic Encyclopedia of Archaeal and Bacterial Type Strains, Phase II (KMG-II): from individual species to whole genera.</title>
        <authorList>
            <person name="Goeker M."/>
        </authorList>
    </citation>
    <scope>NUCLEOTIDE SEQUENCE [LARGE SCALE GENOMIC DNA]</scope>
    <source>
        <strain evidence="7 8">DSM 21851</strain>
    </source>
</reference>
<gene>
    <name evidence="7" type="ORF">LX87_02072</name>
</gene>
<evidence type="ECO:0000313" key="7">
    <source>
        <dbReference type="EMBL" id="RAK00370.1"/>
    </source>
</evidence>
<keyword evidence="4" id="KW-0862">Zinc</keyword>
<dbReference type="EMBL" id="QLMC01000002">
    <property type="protein sequence ID" value="RAK00370.1"/>
    <property type="molecule type" value="Genomic_DNA"/>
</dbReference>
<dbReference type="GO" id="GO:0016787">
    <property type="term" value="F:hydrolase activity"/>
    <property type="evidence" value="ECO:0007669"/>
    <property type="project" value="UniProtKB-KW"/>
</dbReference>
<accession>A0A327X2K9</accession>
<dbReference type="OrthoDB" id="2052122at2"/>
<keyword evidence="8" id="KW-1185">Reference proteome</keyword>
<sequence>MAWQLPPKREINWVRKPLESAHTQFRTLPYGSFELRIEHDIVRGVTPDMLNWWFHHIGGTMQVNGVEYPRYLVWHPIDHIHWELVRPAPGGGAGVGASFRIVEAFGGNPKHLIDSVEDVIKLDSEGITLIRRILGLEVFRLAHRFIAVEGGTRYRSRMQVGAENRVGKWVLNPLMHRLLFTRDMGWAWLKHNVEEVGNFESFLPELYAAQRFAFP</sequence>
<protein>
    <recommendedName>
        <fullName evidence="6">DAPG hydrolase PhiG domain-containing protein</fullName>
    </recommendedName>
</protein>
<evidence type="ECO:0000259" key="6">
    <source>
        <dbReference type="Pfam" id="PF18089"/>
    </source>
</evidence>
<comment type="similarity">
    <text evidence="5">Belongs to the DAPG/phloretin hydrolase family.</text>
</comment>
<keyword evidence="2" id="KW-0479">Metal-binding</keyword>
<dbReference type="AlphaFoldDB" id="A0A327X2K9"/>
<evidence type="ECO:0000313" key="8">
    <source>
        <dbReference type="Proteomes" id="UP000248790"/>
    </source>
</evidence>
<dbReference type="GO" id="GO:0046872">
    <property type="term" value="F:metal ion binding"/>
    <property type="evidence" value="ECO:0007669"/>
    <property type="project" value="UniProtKB-KW"/>
</dbReference>
<feature type="domain" description="DAPG hydrolase PhiG" evidence="6">
    <location>
        <begin position="42"/>
        <end position="208"/>
    </location>
</feature>
<evidence type="ECO:0000256" key="2">
    <source>
        <dbReference type="ARBA" id="ARBA00022723"/>
    </source>
</evidence>
<proteinExistence type="inferred from homology"/>
<keyword evidence="3" id="KW-0378">Hydrolase</keyword>
<evidence type="ECO:0000256" key="3">
    <source>
        <dbReference type="ARBA" id="ARBA00022801"/>
    </source>
</evidence>
<dbReference type="RefSeq" id="WP_111628118.1">
    <property type="nucleotide sequence ID" value="NZ_QLMC01000002.1"/>
</dbReference>
<dbReference type="InterPro" id="IPR041526">
    <property type="entry name" value="DAPG_hydrolase"/>
</dbReference>
<evidence type="ECO:0000256" key="5">
    <source>
        <dbReference type="ARBA" id="ARBA00023459"/>
    </source>
</evidence>
<name>A0A327X2K9_LARAB</name>
<dbReference type="Proteomes" id="UP000248790">
    <property type="component" value="Unassembled WGS sequence"/>
</dbReference>
<dbReference type="Pfam" id="PF18089">
    <property type="entry name" value="DAPG_hydrolase"/>
    <property type="match status" value="1"/>
</dbReference>
<comment type="cofactor">
    <cofactor evidence="1">
        <name>Zn(2+)</name>
        <dbReference type="ChEBI" id="CHEBI:29105"/>
    </cofactor>
</comment>
<organism evidence="7 8">
    <name type="scientific">Larkinella arboricola</name>
    <dbReference type="NCBI Taxonomy" id="643671"/>
    <lineage>
        <taxon>Bacteria</taxon>
        <taxon>Pseudomonadati</taxon>
        <taxon>Bacteroidota</taxon>
        <taxon>Cytophagia</taxon>
        <taxon>Cytophagales</taxon>
        <taxon>Spirosomataceae</taxon>
        <taxon>Larkinella</taxon>
    </lineage>
</organism>